<evidence type="ECO:0000256" key="3">
    <source>
        <dbReference type="ARBA" id="ARBA00022478"/>
    </source>
</evidence>
<dbReference type="GO" id="GO:0016987">
    <property type="term" value="F:sigma factor activity"/>
    <property type="evidence" value="ECO:0007669"/>
    <property type="project" value="UniProtKB-KW"/>
</dbReference>
<dbReference type="GO" id="GO:0006352">
    <property type="term" value="P:DNA-templated transcription initiation"/>
    <property type="evidence" value="ECO:0007669"/>
    <property type="project" value="InterPro"/>
</dbReference>
<evidence type="ECO:0000256" key="2">
    <source>
        <dbReference type="ARBA" id="ARBA00019942"/>
    </source>
</evidence>
<dbReference type="Proteomes" id="UP000315889">
    <property type="component" value="Unassembled WGS sequence"/>
</dbReference>
<evidence type="ECO:0000313" key="14">
    <source>
        <dbReference type="EMBL" id="RZO20750.1"/>
    </source>
</evidence>
<dbReference type="PROSITE" id="PS00717">
    <property type="entry name" value="SIGMA54_1"/>
    <property type="match status" value="1"/>
</dbReference>
<dbReference type="PRINTS" id="PR00045">
    <property type="entry name" value="SIGMA54FCT"/>
</dbReference>
<dbReference type="Gene3D" id="1.10.10.1330">
    <property type="entry name" value="RNA polymerase sigma-54 factor, core-binding domain"/>
    <property type="match status" value="1"/>
</dbReference>
<keyword evidence="7 10" id="KW-0731">Sigma factor</keyword>
<dbReference type="Pfam" id="PF04963">
    <property type="entry name" value="Sigma54_CBD"/>
    <property type="match status" value="1"/>
</dbReference>
<dbReference type="PIRSF" id="PIRSF000774">
    <property type="entry name" value="RpoN"/>
    <property type="match status" value="1"/>
</dbReference>
<comment type="similarity">
    <text evidence="1 10">Belongs to the sigma-54 factor family.</text>
</comment>
<dbReference type="NCBIfam" id="NF004595">
    <property type="entry name" value="PRK05932.1-2"/>
    <property type="match status" value="1"/>
</dbReference>
<dbReference type="GO" id="GO:0016779">
    <property type="term" value="F:nucleotidyltransferase activity"/>
    <property type="evidence" value="ECO:0007669"/>
    <property type="project" value="UniProtKB-KW"/>
</dbReference>
<keyword evidence="4 10" id="KW-0808">Transferase</keyword>
<evidence type="ECO:0000256" key="1">
    <source>
        <dbReference type="ARBA" id="ARBA00008798"/>
    </source>
</evidence>
<reference evidence="14 15" key="1">
    <citation type="submission" date="2019-02" db="EMBL/GenBank/DDBJ databases">
        <title>Prokaryotic population dynamics and viral predation in marine succession experiment using metagenomics: the confinement effect.</title>
        <authorList>
            <person name="Haro-Moreno J.M."/>
            <person name="Rodriguez-Valera F."/>
            <person name="Lopez-Perez M."/>
        </authorList>
    </citation>
    <scope>NUCLEOTIDE SEQUENCE [LARGE SCALE GENOMIC DNA]</scope>
    <source>
        <strain evidence="14">MED-G170</strain>
    </source>
</reference>
<evidence type="ECO:0000259" key="12">
    <source>
        <dbReference type="Pfam" id="PF04552"/>
    </source>
</evidence>
<keyword evidence="9 10" id="KW-0804">Transcription</keyword>
<dbReference type="Pfam" id="PF00309">
    <property type="entry name" value="Sigma54_AID"/>
    <property type="match status" value="1"/>
</dbReference>
<dbReference type="EMBL" id="SHBP01000003">
    <property type="protein sequence ID" value="RZO20750.1"/>
    <property type="molecule type" value="Genomic_DNA"/>
</dbReference>
<feature type="region of interest" description="Disordered" evidence="11">
    <location>
        <begin position="44"/>
        <end position="134"/>
    </location>
</feature>
<dbReference type="PANTHER" id="PTHR32248:SF4">
    <property type="entry name" value="RNA POLYMERASE SIGMA-54 FACTOR"/>
    <property type="match status" value="1"/>
</dbReference>
<dbReference type="GO" id="GO:0003677">
    <property type="term" value="F:DNA binding"/>
    <property type="evidence" value="ECO:0007669"/>
    <property type="project" value="UniProtKB-KW"/>
</dbReference>
<dbReference type="Gene3D" id="1.10.10.60">
    <property type="entry name" value="Homeodomain-like"/>
    <property type="match status" value="1"/>
</dbReference>
<dbReference type="InterPro" id="IPR038709">
    <property type="entry name" value="RpoN_core-bd_sf"/>
</dbReference>
<evidence type="ECO:0000256" key="4">
    <source>
        <dbReference type="ARBA" id="ARBA00022679"/>
    </source>
</evidence>
<evidence type="ECO:0000256" key="8">
    <source>
        <dbReference type="ARBA" id="ARBA00023125"/>
    </source>
</evidence>
<proteinExistence type="inferred from homology"/>
<keyword evidence="5 10" id="KW-0548">Nucleotidyltransferase</keyword>
<feature type="compositionally biased region" description="Polar residues" evidence="11">
    <location>
        <begin position="120"/>
        <end position="133"/>
    </location>
</feature>
<comment type="caution">
    <text evidence="14">The sequence shown here is derived from an EMBL/GenBank/DDBJ whole genome shotgun (WGS) entry which is preliminary data.</text>
</comment>
<feature type="domain" description="RNA polymerase sigma factor 54 core-binding" evidence="13">
    <location>
        <begin position="137"/>
        <end position="334"/>
    </location>
</feature>
<keyword evidence="6 10" id="KW-0805">Transcription regulation</keyword>
<keyword evidence="8 10" id="KW-0238">DNA-binding</keyword>
<gene>
    <name evidence="14" type="ORF">EVB03_03315</name>
</gene>
<accession>A0A520MHR3</accession>
<evidence type="ECO:0000256" key="10">
    <source>
        <dbReference type="PIRNR" id="PIRNR000774"/>
    </source>
</evidence>
<evidence type="ECO:0000256" key="6">
    <source>
        <dbReference type="ARBA" id="ARBA00023015"/>
    </source>
</evidence>
<evidence type="ECO:0000256" key="11">
    <source>
        <dbReference type="SAM" id="MobiDB-lite"/>
    </source>
</evidence>
<evidence type="ECO:0000313" key="15">
    <source>
        <dbReference type="Proteomes" id="UP000315889"/>
    </source>
</evidence>
<evidence type="ECO:0000256" key="7">
    <source>
        <dbReference type="ARBA" id="ARBA00023082"/>
    </source>
</evidence>
<dbReference type="PROSITE" id="PS00718">
    <property type="entry name" value="SIGMA54_2"/>
    <property type="match status" value="1"/>
</dbReference>
<dbReference type="NCBIfam" id="NF009118">
    <property type="entry name" value="PRK12469.1"/>
    <property type="match status" value="1"/>
</dbReference>
<dbReference type="AlphaFoldDB" id="A0A520MHR3"/>
<feature type="domain" description="RNA polymerase sigma factor 54 DNA-binding" evidence="12">
    <location>
        <begin position="348"/>
        <end position="506"/>
    </location>
</feature>
<evidence type="ECO:0000256" key="9">
    <source>
        <dbReference type="ARBA" id="ARBA00023163"/>
    </source>
</evidence>
<dbReference type="InterPro" id="IPR007046">
    <property type="entry name" value="RNA_pol_sigma_54_core-bd"/>
</dbReference>
<sequence>MRPGLQLKFSQQLTMTPQLQQAIKLLQLSTIELSQEITEQLYSNPLLEVDEETNNPGTSKSDEESSDSQDTTTIDLNADDSDTQQAATDATDKPITDDESDSDWTTEKTADLPVDASWEESFNTSTPASTGNEEGNWEQVYHVTESLQDHLLWQLNLTPFSQRDKQIAEAYIDAIEPSGMISDNLSDILSHHHAKDTDDPIEDDELLAVLHRLQQFDPPGIFGRDVRECLLIQLNQLSNKTPFIAQAIRLVSDFLTDIASIDLASLAKKTRYSVEELQGTLKLIRSLNPRPGESISVNDAEYIAPDAYVEKISGRWKVRLNDSNVPRLKINTAYSDLIKRSDNSDQNQYLKDNLAEARWFLRSIESRNDTLMRVAITIVELQQGFLDHGPIAMKPMVLSDIAVKLELHESTISRVTTAKYLATPQGVFELKYFFSSHVGTSAGGEFSSTAVCAILKALINAENPSKPLSDNKLMALLEEQGIQVARRTVAKYRESLGIPSSSQRKRF</sequence>
<name>A0A520MHR3_9GAMM</name>
<dbReference type="Pfam" id="PF04552">
    <property type="entry name" value="Sigma54_DBD"/>
    <property type="match status" value="1"/>
</dbReference>
<keyword evidence="3 10" id="KW-0240">DNA-directed RNA polymerase</keyword>
<dbReference type="PROSITE" id="PS50044">
    <property type="entry name" value="SIGMA54_3"/>
    <property type="match status" value="1"/>
</dbReference>
<dbReference type="NCBIfam" id="TIGR02395">
    <property type="entry name" value="rpoN_sigma"/>
    <property type="match status" value="1"/>
</dbReference>
<dbReference type="InterPro" id="IPR007634">
    <property type="entry name" value="RNA_pol_sigma_54_DNA-bd"/>
</dbReference>
<dbReference type="GO" id="GO:0000428">
    <property type="term" value="C:DNA-directed RNA polymerase complex"/>
    <property type="evidence" value="ECO:0007669"/>
    <property type="project" value="UniProtKB-KW"/>
</dbReference>
<dbReference type="InterPro" id="IPR000394">
    <property type="entry name" value="RNA_pol_sigma_54"/>
</dbReference>
<dbReference type="GO" id="GO:0001216">
    <property type="term" value="F:DNA-binding transcription activator activity"/>
    <property type="evidence" value="ECO:0007669"/>
    <property type="project" value="InterPro"/>
</dbReference>
<comment type="function">
    <text evidence="10">Sigma factors are initiation factors that promote the attachment of RNA polymerase to specific initiation sites and are then released.</text>
</comment>
<protein>
    <recommendedName>
        <fullName evidence="2 10">RNA polymerase sigma-54 factor</fullName>
    </recommendedName>
</protein>
<evidence type="ECO:0000259" key="13">
    <source>
        <dbReference type="Pfam" id="PF04963"/>
    </source>
</evidence>
<organism evidence="14 15">
    <name type="scientific">SAR92 clade bacterium</name>
    <dbReference type="NCBI Taxonomy" id="2315479"/>
    <lineage>
        <taxon>Bacteria</taxon>
        <taxon>Pseudomonadati</taxon>
        <taxon>Pseudomonadota</taxon>
        <taxon>Gammaproteobacteria</taxon>
        <taxon>Cellvibrionales</taxon>
        <taxon>Porticoccaceae</taxon>
        <taxon>SAR92 clade</taxon>
    </lineage>
</organism>
<evidence type="ECO:0000256" key="5">
    <source>
        <dbReference type="ARBA" id="ARBA00022695"/>
    </source>
</evidence>
<dbReference type="PANTHER" id="PTHR32248">
    <property type="entry name" value="RNA POLYMERASE SIGMA-54 FACTOR"/>
    <property type="match status" value="1"/>
</dbReference>